<dbReference type="EMBL" id="PREZ01000003">
    <property type="protein sequence ID" value="PPA71073.1"/>
    <property type="molecule type" value="Genomic_DNA"/>
</dbReference>
<keyword evidence="1" id="KW-0472">Membrane</keyword>
<feature type="transmembrane region" description="Helical" evidence="1">
    <location>
        <begin position="124"/>
        <end position="143"/>
    </location>
</feature>
<name>A0A2S5GDV8_9BACL</name>
<dbReference type="AlphaFoldDB" id="A0A2S5GDV8"/>
<evidence type="ECO:0000256" key="1">
    <source>
        <dbReference type="SAM" id="Phobius"/>
    </source>
</evidence>
<comment type="caution">
    <text evidence="2">The sequence shown here is derived from an EMBL/GenBank/DDBJ whole genome shotgun (WGS) entry which is preliminary data.</text>
</comment>
<evidence type="ECO:0000313" key="2">
    <source>
        <dbReference type="EMBL" id="PPA71073.1"/>
    </source>
</evidence>
<evidence type="ECO:0000313" key="3">
    <source>
        <dbReference type="Proteomes" id="UP000239047"/>
    </source>
</evidence>
<gene>
    <name evidence="2" type="ORF">C4B60_09875</name>
</gene>
<accession>A0A2S5GDV8</accession>
<reference evidence="2 3" key="1">
    <citation type="submission" date="2018-02" db="EMBL/GenBank/DDBJ databases">
        <title>Jeotgalibacillus proteolyticum sp. nov. a protease producing bacterium isolated from ocean sediments of Laizhou Bay.</title>
        <authorList>
            <person name="Li Y."/>
        </authorList>
    </citation>
    <scope>NUCLEOTIDE SEQUENCE [LARGE SCALE GENOMIC DNA]</scope>
    <source>
        <strain evidence="2 3">22-7</strain>
    </source>
</reference>
<sequence>MKYSLFRFKDVFEAIAIYLICFASNLLFIYVQTVNLEVSFILESFIESITEYQLIITILLTFMIIVFHYQFLNRRKTEISCRILVGDTMLKIIIRYILNSLAVLGFSFLLSLSLNFYLDVNVTSNFYLVFIFMLYILSSAGLVKKE</sequence>
<organism evidence="2 3">
    <name type="scientific">Jeotgalibacillus proteolyticus</name>
    <dbReference type="NCBI Taxonomy" id="2082395"/>
    <lineage>
        <taxon>Bacteria</taxon>
        <taxon>Bacillati</taxon>
        <taxon>Bacillota</taxon>
        <taxon>Bacilli</taxon>
        <taxon>Bacillales</taxon>
        <taxon>Caryophanaceae</taxon>
        <taxon>Jeotgalibacillus</taxon>
    </lineage>
</organism>
<keyword evidence="1" id="KW-1133">Transmembrane helix</keyword>
<dbReference type="OrthoDB" id="2968667at2"/>
<dbReference type="Proteomes" id="UP000239047">
    <property type="component" value="Unassembled WGS sequence"/>
</dbReference>
<feature type="transmembrane region" description="Helical" evidence="1">
    <location>
        <begin position="12"/>
        <end position="32"/>
    </location>
</feature>
<feature type="transmembrane region" description="Helical" evidence="1">
    <location>
        <begin position="52"/>
        <end position="72"/>
    </location>
</feature>
<keyword evidence="1" id="KW-0812">Transmembrane</keyword>
<feature type="transmembrane region" description="Helical" evidence="1">
    <location>
        <begin position="93"/>
        <end position="118"/>
    </location>
</feature>
<protein>
    <submittedName>
        <fullName evidence="2">Uncharacterized protein</fullName>
    </submittedName>
</protein>
<keyword evidence="3" id="KW-1185">Reference proteome</keyword>
<proteinExistence type="predicted"/>